<accession>A0A9R1TM26</accession>
<dbReference type="CTD" id="706"/>
<dbReference type="GO" id="GO:0005741">
    <property type="term" value="C:mitochondrial outer membrane"/>
    <property type="evidence" value="ECO:0007669"/>
    <property type="project" value="TreeGrafter"/>
</dbReference>
<evidence type="ECO:0000256" key="2">
    <source>
        <dbReference type="ARBA" id="ARBA00007524"/>
    </source>
</evidence>
<dbReference type="PIRSF" id="PIRSF005859">
    <property type="entry name" value="PBR"/>
    <property type="match status" value="1"/>
</dbReference>
<organism evidence="7 8">
    <name type="scientific">Fopius arisanus</name>
    <dbReference type="NCBI Taxonomy" id="64838"/>
    <lineage>
        <taxon>Eukaryota</taxon>
        <taxon>Metazoa</taxon>
        <taxon>Ecdysozoa</taxon>
        <taxon>Arthropoda</taxon>
        <taxon>Hexapoda</taxon>
        <taxon>Insecta</taxon>
        <taxon>Pterygota</taxon>
        <taxon>Neoptera</taxon>
        <taxon>Endopterygota</taxon>
        <taxon>Hymenoptera</taxon>
        <taxon>Apocrita</taxon>
        <taxon>Ichneumonoidea</taxon>
        <taxon>Braconidae</taxon>
        <taxon>Opiinae</taxon>
        <taxon>Fopius</taxon>
    </lineage>
</organism>
<dbReference type="RefSeq" id="XP_011311965.1">
    <property type="nucleotide sequence ID" value="XM_011313663.1"/>
</dbReference>
<dbReference type="Pfam" id="PF03073">
    <property type="entry name" value="TspO_MBR"/>
    <property type="match status" value="1"/>
</dbReference>
<evidence type="ECO:0000256" key="1">
    <source>
        <dbReference type="ARBA" id="ARBA00004141"/>
    </source>
</evidence>
<dbReference type="OrthoDB" id="8841220at2759"/>
<name>A0A9R1TM26_9HYME</name>
<feature type="transmembrane region" description="Helical" evidence="6">
    <location>
        <begin position="48"/>
        <end position="66"/>
    </location>
</feature>
<dbReference type="Proteomes" id="UP000694866">
    <property type="component" value="Unplaced"/>
</dbReference>
<evidence type="ECO:0000256" key="5">
    <source>
        <dbReference type="ARBA" id="ARBA00023136"/>
    </source>
</evidence>
<dbReference type="PANTHER" id="PTHR10057:SF0">
    <property type="entry name" value="TRANSLOCATOR PROTEIN"/>
    <property type="match status" value="1"/>
</dbReference>
<dbReference type="CDD" id="cd15904">
    <property type="entry name" value="TSPO_MBR"/>
    <property type="match status" value="1"/>
</dbReference>
<evidence type="ECO:0000256" key="3">
    <source>
        <dbReference type="ARBA" id="ARBA00022692"/>
    </source>
</evidence>
<dbReference type="KEGG" id="fas:105271863"/>
<evidence type="ECO:0000313" key="7">
    <source>
        <dbReference type="Proteomes" id="UP000694866"/>
    </source>
</evidence>
<evidence type="ECO:0000313" key="8">
    <source>
        <dbReference type="RefSeq" id="XP_011311965.1"/>
    </source>
</evidence>
<dbReference type="AlphaFoldDB" id="A0A9R1TM26"/>
<dbReference type="Gene3D" id="1.20.1260.100">
    <property type="entry name" value="TspO/MBR protein"/>
    <property type="match status" value="1"/>
</dbReference>
<reference evidence="8" key="1">
    <citation type="submission" date="2025-08" db="UniProtKB">
        <authorList>
            <consortium name="RefSeq"/>
        </authorList>
    </citation>
    <scope>IDENTIFICATION</scope>
    <source>
        <strain evidence="8">USDA-PBARC FA_bdor</strain>
        <tissue evidence="8">Whole organism</tissue>
    </source>
</reference>
<evidence type="ECO:0000256" key="6">
    <source>
        <dbReference type="SAM" id="Phobius"/>
    </source>
</evidence>
<feature type="transmembrane region" description="Helical" evidence="6">
    <location>
        <begin position="6"/>
        <end position="27"/>
    </location>
</feature>
<feature type="transmembrane region" description="Helical" evidence="6">
    <location>
        <begin position="78"/>
        <end position="95"/>
    </location>
</feature>
<keyword evidence="7" id="KW-1185">Reference proteome</keyword>
<dbReference type="PANTHER" id="PTHR10057">
    <property type="entry name" value="PERIPHERAL-TYPE BENZODIAZEPINE RECEPTOR"/>
    <property type="match status" value="1"/>
</dbReference>
<gene>
    <name evidence="8" type="primary">Tspo</name>
</gene>
<dbReference type="InterPro" id="IPR038330">
    <property type="entry name" value="TspO/MBR-related_sf"/>
</dbReference>
<comment type="similarity">
    <text evidence="2">Belongs to the TspO/BZRP family.</text>
</comment>
<keyword evidence="3 6" id="KW-0812">Transmembrane</keyword>
<dbReference type="GO" id="GO:0033013">
    <property type="term" value="P:tetrapyrrole metabolic process"/>
    <property type="evidence" value="ECO:0007669"/>
    <property type="project" value="UniProtKB-ARBA"/>
</dbReference>
<keyword evidence="5 6" id="KW-0472">Membrane</keyword>
<keyword evidence="4 6" id="KW-1133">Transmembrane helix</keyword>
<dbReference type="InterPro" id="IPR004307">
    <property type="entry name" value="TspO_MBR"/>
</dbReference>
<feature type="transmembrane region" description="Helical" evidence="6">
    <location>
        <begin position="107"/>
        <end position="126"/>
    </location>
</feature>
<sequence>MTISVHWPALAGVIHPNIGGWAGAVITRRNINPWYESLKKPSWTPPKWAFGPAWTSIYCSVGYASYLVHRDGGGFKGAVLPLSIYGANLALNWAWTPIFFGCHNIKIALYEIVVLWGSTIALAVAFHQVNPVAGYLVLPYIAWNTLATALNYVIYRDNQETPAIEDKKN</sequence>
<protein>
    <submittedName>
        <fullName evidence="8">Translocator protein</fullName>
    </submittedName>
</protein>
<dbReference type="FunFam" id="1.20.1260.100:FF:000001">
    <property type="entry name" value="translocator protein 2"/>
    <property type="match status" value="1"/>
</dbReference>
<evidence type="ECO:0000256" key="4">
    <source>
        <dbReference type="ARBA" id="ARBA00022989"/>
    </source>
</evidence>
<comment type="subcellular location">
    <subcellularLocation>
        <location evidence="1">Membrane</location>
        <topology evidence="1">Multi-pass membrane protein</topology>
    </subcellularLocation>
</comment>
<proteinExistence type="inferred from homology"/>
<dbReference type="GeneID" id="105271863"/>
<feature type="transmembrane region" description="Helical" evidence="6">
    <location>
        <begin position="132"/>
        <end position="154"/>
    </location>
</feature>